<accession>A0A9X4BIK2</accession>
<dbReference type="RefSeq" id="WP_263542401.1">
    <property type="nucleotide sequence ID" value="NZ_JAOVZO020000018.1"/>
</dbReference>
<reference evidence="2" key="1">
    <citation type="submission" date="2023-02" db="EMBL/GenBank/DDBJ databases">
        <title>Tahibacter soli sp. nov. isolated from soil.</title>
        <authorList>
            <person name="Baek J.H."/>
            <person name="Lee J.K."/>
            <person name="Choi D.G."/>
            <person name="Jeon C.O."/>
        </authorList>
    </citation>
    <scope>NUCLEOTIDE SEQUENCE</scope>
    <source>
        <strain evidence="2">BL</strain>
    </source>
</reference>
<evidence type="ECO:0000313" key="3">
    <source>
        <dbReference type="Proteomes" id="UP001139971"/>
    </source>
</evidence>
<protein>
    <recommendedName>
        <fullName evidence="4">Outer membrane lipoprotein-sorting protein</fullName>
    </recommendedName>
</protein>
<sequence>MSRTKLALAFFLAAFAGTALAGPKEALHDAFVKFLEARSFRANVVDATKGQQISTMDFVAPDRYRIRTGQGGTEQTIIGDDAYTIIEGRAMKLPIPVGRIIGQYRNPATLAQLEQGMIVTPAGSDSVDGELADAFTYTITEPVKADVKVWISQKSGLPIQIESQGRFMGVKSTTRVKYYDFDDASIEVTAPN</sequence>
<organism evidence="2 3">
    <name type="scientific">Tahibacter soli</name>
    <dbReference type="NCBI Taxonomy" id="2983605"/>
    <lineage>
        <taxon>Bacteria</taxon>
        <taxon>Pseudomonadati</taxon>
        <taxon>Pseudomonadota</taxon>
        <taxon>Gammaproteobacteria</taxon>
        <taxon>Lysobacterales</taxon>
        <taxon>Rhodanobacteraceae</taxon>
        <taxon>Tahibacter</taxon>
    </lineage>
</organism>
<evidence type="ECO:0000313" key="2">
    <source>
        <dbReference type="EMBL" id="MDC8013708.1"/>
    </source>
</evidence>
<evidence type="ECO:0008006" key="4">
    <source>
        <dbReference type="Google" id="ProtNLM"/>
    </source>
</evidence>
<dbReference type="AlphaFoldDB" id="A0A9X4BIK2"/>
<keyword evidence="1" id="KW-0732">Signal</keyword>
<name>A0A9X4BIK2_9GAMM</name>
<keyword evidence="3" id="KW-1185">Reference proteome</keyword>
<feature type="signal peptide" evidence="1">
    <location>
        <begin position="1"/>
        <end position="21"/>
    </location>
</feature>
<evidence type="ECO:0000256" key="1">
    <source>
        <dbReference type="SAM" id="SignalP"/>
    </source>
</evidence>
<dbReference type="Proteomes" id="UP001139971">
    <property type="component" value="Unassembled WGS sequence"/>
</dbReference>
<feature type="chain" id="PRO_5040723330" description="Outer membrane lipoprotein-sorting protein" evidence="1">
    <location>
        <begin position="22"/>
        <end position="192"/>
    </location>
</feature>
<proteinExistence type="predicted"/>
<gene>
    <name evidence="2" type="ORF">OD750_014295</name>
</gene>
<dbReference type="EMBL" id="JAOVZO020000018">
    <property type="protein sequence ID" value="MDC8013708.1"/>
    <property type="molecule type" value="Genomic_DNA"/>
</dbReference>
<comment type="caution">
    <text evidence="2">The sequence shown here is derived from an EMBL/GenBank/DDBJ whole genome shotgun (WGS) entry which is preliminary data.</text>
</comment>